<dbReference type="InterPro" id="IPR036291">
    <property type="entry name" value="NAD(P)-bd_dom_sf"/>
</dbReference>
<reference evidence="3" key="1">
    <citation type="submission" date="2017-08" db="EMBL/GenBank/DDBJ databases">
        <authorList>
            <person name="Varghese N."/>
            <person name="Submissions S."/>
        </authorList>
    </citation>
    <scope>NUCLEOTIDE SEQUENCE [LARGE SCALE GENOMIC DNA]</scope>
    <source>
        <strain evidence="3">DSM 23173</strain>
    </source>
</reference>
<proteinExistence type="predicted"/>
<dbReference type="EMBL" id="OBQF01000002">
    <property type="protein sequence ID" value="SOC40777.1"/>
    <property type="molecule type" value="Genomic_DNA"/>
</dbReference>
<dbReference type="AlphaFoldDB" id="A0A285UGJ1"/>
<dbReference type="Proteomes" id="UP000219412">
    <property type="component" value="Unassembled WGS sequence"/>
</dbReference>
<name>A0A285UGJ1_9STAP</name>
<organism evidence="2 3">
    <name type="scientific">Salinicoccus kekensis</name>
    <dbReference type="NCBI Taxonomy" id="714307"/>
    <lineage>
        <taxon>Bacteria</taxon>
        <taxon>Bacillati</taxon>
        <taxon>Bacillota</taxon>
        <taxon>Bacilli</taxon>
        <taxon>Bacillales</taxon>
        <taxon>Staphylococcaceae</taxon>
        <taxon>Salinicoccus</taxon>
    </lineage>
</organism>
<accession>A0A285UGJ1</accession>
<feature type="domain" description="Pyrroline-5-carboxylate reductase catalytic N-terminal" evidence="1">
    <location>
        <begin position="2"/>
        <end position="90"/>
    </location>
</feature>
<dbReference type="Gene3D" id="3.40.50.720">
    <property type="entry name" value="NAD(P)-binding Rossmann-like Domain"/>
    <property type="match status" value="1"/>
</dbReference>
<protein>
    <recommendedName>
        <fullName evidence="1">Pyrroline-5-carboxylate reductase catalytic N-terminal domain-containing protein</fullName>
    </recommendedName>
</protein>
<keyword evidence="3" id="KW-1185">Reference proteome</keyword>
<evidence type="ECO:0000259" key="1">
    <source>
        <dbReference type="Pfam" id="PF03807"/>
    </source>
</evidence>
<dbReference type="SUPFAM" id="SSF51735">
    <property type="entry name" value="NAD(P)-binding Rossmann-fold domains"/>
    <property type="match status" value="1"/>
</dbReference>
<dbReference type="Pfam" id="PF03807">
    <property type="entry name" value="F420_oxidored"/>
    <property type="match status" value="1"/>
</dbReference>
<evidence type="ECO:0000313" key="2">
    <source>
        <dbReference type="EMBL" id="SOC40777.1"/>
    </source>
</evidence>
<dbReference type="InterPro" id="IPR028939">
    <property type="entry name" value="P5C_Rdtase_cat_N"/>
</dbReference>
<evidence type="ECO:0000313" key="3">
    <source>
        <dbReference type="Proteomes" id="UP000219412"/>
    </source>
</evidence>
<sequence>MKFGIMGAGPIGSNISKKLVEKGHDVKIADVRNIQRLEGKDFAGTAVEVEDVTTDIDVLIISLPLHVIPDIRGIVNNADEDIIVIDTSNYYPFRDGEITELEQGKVESIWVAEQLGRPIIKAFSNMVAHTLESKGKPEGAEDRIAMTVAGDDLSQKKIVMDLVDELGFDTVDSGSLEESWRQQPGTPAYCTELTKEELTEALEKADKERAPLLRDKVIENFPADATHDDVVELNRKVYKS</sequence>
<dbReference type="RefSeq" id="WP_097039961.1">
    <property type="nucleotide sequence ID" value="NZ_OBQF01000002.1"/>
</dbReference>
<gene>
    <name evidence="2" type="ORF">SAMN05878391_1115</name>
</gene>